<feature type="transmembrane region" description="Helical" evidence="1">
    <location>
        <begin position="102"/>
        <end position="123"/>
    </location>
</feature>
<keyword evidence="1" id="KW-0812">Transmembrane</keyword>
<dbReference type="Proteomes" id="UP000030663">
    <property type="component" value="Unassembled WGS sequence"/>
</dbReference>
<proteinExistence type="predicted"/>
<sequence length="154" mass="17366">MWDVHTVLDISQAVIATAIGLCILAAQFEPAEICWRKLNLFAYLLFTIFIHSLVYLAVESFYAGGLPNTLRLFALTVYTLSVALETSYVRPATAREEKTQRLGRYAYPLSWVLMAIFDVLGIINSSLSRYSAYKAPPLILRLILVALLFPVYQL</sequence>
<keyword evidence="3" id="KW-1185">Reference proteome</keyword>
<evidence type="ECO:0000313" key="2">
    <source>
        <dbReference type="EMBL" id="EXK77310.1"/>
    </source>
</evidence>
<dbReference type="OrthoDB" id="6500128at2759"/>
<gene>
    <name evidence="2" type="ORF">FOQG_17985</name>
</gene>
<protein>
    <submittedName>
        <fullName evidence="2">Uncharacterized protein</fullName>
    </submittedName>
</protein>
<feature type="transmembrane region" description="Helical" evidence="1">
    <location>
        <begin position="70"/>
        <end position="90"/>
    </location>
</feature>
<accession>X0B5B8</accession>
<evidence type="ECO:0000313" key="3">
    <source>
        <dbReference type="Proteomes" id="UP000030663"/>
    </source>
</evidence>
<feature type="transmembrane region" description="Helical" evidence="1">
    <location>
        <begin position="6"/>
        <end position="26"/>
    </location>
</feature>
<evidence type="ECO:0000256" key="1">
    <source>
        <dbReference type="SAM" id="Phobius"/>
    </source>
</evidence>
<reference evidence="2 3" key="1">
    <citation type="submission" date="2011-11" db="EMBL/GenBank/DDBJ databases">
        <title>The Genome Sequence of Fusarium oxysporum PHW815.</title>
        <authorList>
            <consortium name="The Broad Institute Genome Sequencing Platform"/>
            <person name="Ma L.-J."/>
            <person name="Gale L.R."/>
            <person name="Schwartz D.C."/>
            <person name="Zhou S."/>
            <person name="Corby-Kistler H."/>
            <person name="Young S.K."/>
            <person name="Zeng Q."/>
            <person name="Gargeya S."/>
            <person name="Fitzgerald M."/>
            <person name="Haas B."/>
            <person name="Abouelleil A."/>
            <person name="Alvarado L."/>
            <person name="Arachchi H.M."/>
            <person name="Berlin A."/>
            <person name="Brown A."/>
            <person name="Chapman S.B."/>
            <person name="Chen Z."/>
            <person name="Dunbar C."/>
            <person name="Freedman E."/>
            <person name="Gearin G."/>
            <person name="Goldberg J."/>
            <person name="Griggs A."/>
            <person name="Gujja S."/>
            <person name="Heiman D."/>
            <person name="Howarth C."/>
            <person name="Larson L."/>
            <person name="Lui A."/>
            <person name="MacDonald P.J.P."/>
            <person name="Montmayeur A."/>
            <person name="Murphy C."/>
            <person name="Neiman D."/>
            <person name="Pearson M."/>
            <person name="Priest M."/>
            <person name="Roberts A."/>
            <person name="Saif S."/>
            <person name="Shea T."/>
            <person name="Shenoy N."/>
            <person name="Sisk P."/>
            <person name="Stolte C."/>
            <person name="Sykes S."/>
            <person name="Wortman J."/>
            <person name="Nusbaum C."/>
            <person name="Birren B."/>
        </authorList>
    </citation>
    <scope>NUCLEOTIDE SEQUENCE [LARGE SCALE GENOMIC DNA]</scope>
    <source>
        <strain evidence="2 3">54005</strain>
    </source>
</reference>
<dbReference type="HOGENOM" id="CLU_1704310_0_0_1"/>
<dbReference type="EMBL" id="KI979396">
    <property type="protein sequence ID" value="EXK77310.1"/>
    <property type="molecule type" value="Genomic_DNA"/>
</dbReference>
<feature type="transmembrane region" description="Helical" evidence="1">
    <location>
        <begin position="38"/>
        <end position="58"/>
    </location>
</feature>
<feature type="transmembrane region" description="Helical" evidence="1">
    <location>
        <begin position="135"/>
        <end position="152"/>
    </location>
</feature>
<organism evidence="2 3">
    <name type="scientific">Fusarium oxysporum f. sp. raphani 54005</name>
    <dbReference type="NCBI Taxonomy" id="1089458"/>
    <lineage>
        <taxon>Eukaryota</taxon>
        <taxon>Fungi</taxon>
        <taxon>Dikarya</taxon>
        <taxon>Ascomycota</taxon>
        <taxon>Pezizomycotina</taxon>
        <taxon>Sordariomycetes</taxon>
        <taxon>Hypocreomycetidae</taxon>
        <taxon>Hypocreales</taxon>
        <taxon>Nectriaceae</taxon>
        <taxon>Fusarium</taxon>
        <taxon>Fusarium oxysporum species complex</taxon>
    </lineage>
</organism>
<dbReference type="AlphaFoldDB" id="X0B5B8"/>
<keyword evidence="1" id="KW-0472">Membrane</keyword>
<keyword evidence="1" id="KW-1133">Transmembrane helix</keyword>
<name>X0B5B8_FUSOX</name>